<feature type="signal peptide" evidence="1">
    <location>
        <begin position="1"/>
        <end position="18"/>
    </location>
</feature>
<dbReference type="InterPro" id="IPR045607">
    <property type="entry name" value="DUF6452"/>
</dbReference>
<proteinExistence type="predicted"/>
<sequence length="152" mass="17391">MKQIKIMLLLLMAFAACKEVFETPPQSLVEVAVAYSDGKQTGSPAISVQGVDRDSIWIYQLQTKQFRLPLTKYDSSSFVVLFDSIPDTLTIYHDTKLSYESMESGFFTEHFITGIKHSWNRIDSLMVVDSTVNQFWHENIRLYIANLPADTE</sequence>
<dbReference type="AlphaFoldDB" id="A0AA42C6J0"/>
<keyword evidence="3" id="KW-1185">Reference proteome</keyword>
<evidence type="ECO:0000313" key="2">
    <source>
        <dbReference type="EMBL" id="MCW0483963.1"/>
    </source>
</evidence>
<dbReference type="PROSITE" id="PS51257">
    <property type="entry name" value="PROKAR_LIPOPROTEIN"/>
    <property type="match status" value="1"/>
</dbReference>
<evidence type="ECO:0000313" key="3">
    <source>
        <dbReference type="Proteomes" id="UP001163821"/>
    </source>
</evidence>
<accession>A0AA42C6J0</accession>
<protein>
    <submittedName>
        <fullName evidence="2">DUF6452 family protein</fullName>
    </submittedName>
</protein>
<reference evidence="2" key="1">
    <citation type="submission" date="2022-10" db="EMBL/GenBank/DDBJ databases">
        <title>Gaoshiqiia sediminis gen. nov., sp. nov., isolated from coastal sediment.</title>
        <authorList>
            <person name="Yu W.X."/>
            <person name="Mu D.S."/>
            <person name="Du J.Z."/>
            <person name="Liang Y.Q."/>
        </authorList>
    </citation>
    <scope>NUCLEOTIDE SEQUENCE</scope>
    <source>
        <strain evidence="2">A06</strain>
    </source>
</reference>
<dbReference type="RefSeq" id="WP_282592555.1">
    <property type="nucleotide sequence ID" value="NZ_JAPAAF010000026.1"/>
</dbReference>
<evidence type="ECO:0000256" key="1">
    <source>
        <dbReference type="SAM" id="SignalP"/>
    </source>
</evidence>
<dbReference type="Proteomes" id="UP001163821">
    <property type="component" value="Unassembled WGS sequence"/>
</dbReference>
<name>A0AA42C6J0_9BACT</name>
<feature type="chain" id="PRO_5041238900" evidence="1">
    <location>
        <begin position="19"/>
        <end position="152"/>
    </location>
</feature>
<organism evidence="2 3">
    <name type="scientific">Gaoshiqia sediminis</name>
    <dbReference type="NCBI Taxonomy" id="2986998"/>
    <lineage>
        <taxon>Bacteria</taxon>
        <taxon>Pseudomonadati</taxon>
        <taxon>Bacteroidota</taxon>
        <taxon>Bacteroidia</taxon>
        <taxon>Marinilabiliales</taxon>
        <taxon>Prolixibacteraceae</taxon>
        <taxon>Gaoshiqia</taxon>
    </lineage>
</organism>
<gene>
    <name evidence="2" type="ORF">N2K84_14565</name>
</gene>
<comment type="caution">
    <text evidence="2">The sequence shown here is derived from an EMBL/GenBank/DDBJ whole genome shotgun (WGS) entry which is preliminary data.</text>
</comment>
<dbReference type="EMBL" id="JAPAAF010000026">
    <property type="protein sequence ID" value="MCW0483963.1"/>
    <property type="molecule type" value="Genomic_DNA"/>
</dbReference>
<dbReference type="Pfam" id="PF20050">
    <property type="entry name" value="DUF6452"/>
    <property type="match status" value="1"/>
</dbReference>
<keyword evidence="1" id="KW-0732">Signal</keyword>